<dbReference type="InterPro" id="IPR004252">
    <property type="entry name" value="Probable_transposase_24"/>
</dbReference>
<evidence type="ECO:0000313" key="2">
    <source>
        <dbReference type="EMBL" id="KAK1286299.1"/>
    </source>
</evidence>
<feature type="compositionally biased region" description="Polar residues" evidence="1">
    <location>
        <begin position="385"/>
        <end position="401"/>
    </location>
</feature>
<evidence type="ECO:0000256" key="1">
    <source>
        <dbReference type="SAM" id="MobiDB-lite"/>
    </source>
</evidence>
<dbReference type="Proteomes" id="UP001180020">
    <property type="component" value="Unassembled WGS sequence"/>
</dbReference>
<proteinExistence type="predicted"/>
<feature type="compositionally biased region" description="Polar residues" evidence="1">
    <location>
        <begin position="17"/>
        <end position="53"/>
    </location>
</feature>
<comment type="caution">
    <text evidence="2">The sequence shown here is derived from an EMBL/GenBank/DDBJ whole genome shotgun (WGS) entry which is preliminary data.</text>
</comment>
<reference evidence="2" key="1">
    <citation type="journal article" date="2023" name="Nat. Commun.">
        <title>Diploid and tetraploid genomes of Acorus and the evolution of monocots.</title>
        <authorList>
            <person name="Ma L."/>
            <person name="Liu K.W."/>
            <person name="Li Z."/>
            <person name="Hsiao Y.Y."/>
            <person name="Qi Y."/>
            <person name="Fu T."/>
            <person name="Tang G.D."/>
            <person name="Zhang D."/>
            <person name="Sun W.H."/>
            <person name="Liu D.K."/>
            <person name="Li Y."/>
            <person name="Chen G.Z."/>
            <person name="Liu X.D."/>
            <person name="Liao X.Y."/>
            <person name="Jiang Y.T."/>
            <person name="Yu X."/>
            <person name="Hao Y."/>
            <person name="Huang J."/>
            <person name="Zhao X.W."/>
            <person name="Ke S."/>
            <person name="Chen Y.Y."/>
            <person name="Wu W.L."/>
            <person name="Hsu J.L."/>
            <person name="Lin Y.F."/>
            <person name="Huang M.D."/>
            <person name="Li C.Y."/>
            <person name="Huang L."/>
            <person name="Wang Z.W."/>
            <person name="Zhao X."/>
            <person name="Zhong W.Y."/>
            <person name="Peng D.H."/>
            <person name="Ahmad S."/>
            <person name="Lan S."/>
            <person name="Zhang J.S."/>
            <person name="Tsai W.C."/>
            <person name="Van de Peer Y."/>
            <person name="Liu Z.J."/>
        </authorList>
    </citation>
    <scope>NUCLEOTIDE SEQUENCE</scope>
    <source>
        <strain evidence="2">CP</strain>
    </source>
</reference>
<reference evidence="2" key="2">
    <citation type="submission" date="2023-06" db="EMBL/GenBank/DDBJ databases">
        <authorList>
            <person name="Ma L."/>
            <person name="Liu K.-W."/>
            <person name="Li Z."/>
            <person name="Hsiao Y.-Y."/>
            <person name="Qi Y."/>
            <person name="Fu T."/>
            <person name="Tang G."/>
            <person name="Zhang D."/>
            <person name="Sun W.-H."/>
            <person name="Liu D.-K."/>
            <person name="Li Y."/>
            <person name="Chen G.-Z."/>
            <person name="Liu X.-D."/>
            <person name="Liao X.-Y."/>
            <person name="Jiang Y.-T."/>
            <person name="Yu X."/>
            <person name="Hao Y."/>
            <person name="Huang J."/>
            <person name="Zhao X.-W."/>
            <person name="Ke S."/>
            <person name="Chen Y.-Y."/>
            <person name="Wu W.-L."/>
            <person name="Hsu J.-L."/>
            <person name="Lin Y.-F."/>
            <person name="Huang M.-D."/>
            <person name="Li C.-Y."/>
            <person name="Huang L."/>
            <person name="Wang Z.-W."/>
            <person name="Zhao X."/>
            <person name="Zhong W.-Y."/>
            <person name="Peng D.-H."/>
            <person name="Ahmad S."/>
            <person name="Lan S."/>
            <person name="Zhang J.-S."/>
            <person name="Tsai W.-C."/>
            <person name="Van De Peer Y."/>
            <person name="Liu Z.-J."/>
        </authorList>
    </citation>
    <scope>NUCLEOTIDE SEQUENCE</scope>
    <source>
        <strain evidence="2">CP</strain>
        <tissue evidence="2">Leaves</tissue>
    </source>
</reference>
<gene>
    <name evidence="2" type="ORF">QJS10_CPB20g01679</name>
</gene>
<keyword evidence="3" id="KW-1185">Reference proteome</keyword>
<feature type="region of interest" description="Disordered" evidence="1">
    <location>
        <begin position="1"/>
        <end position="82"/>
    </location>
</feature>
<evidence type="ECO:0000313" key="3">
    <source>
        <dbReference type="Proteomes" id="UP001180020"/>
    </source>
</evidence>
<evidence type="ECO:0008006" key="4">
    <source>
        <dbReference type="Google" id="ProtNLM"/>
    </source>
</evidence>
<accession>A0AAV9CCI1</accession>
<dbReference type="Pfam" id="PF03004">
    <property type="entry name" value="Transposase_24"/>
    <property type="match status" value="1"/>
</dbReference>
<organism evidence="2 3">
    <name type="scientific">Acorus calamus</name>
    <name type="common">Sweet flag</name>
    <dbReference type="NCBI Taxonomy" id="4465"/>
    <lineage>
        <taxon>Eukaryota</taxon>
        <taxon>Viridiplantae</taxon>
        <taxon>Streptophyta</taxon>
        <taxon>Embryophyta</taxon>
        <taxon>Tracheophyta</taxon>
        <taxon>Spermatophyta</taxon>
        <taxon>Magnoliopsida</taxon>
        <taxon>Liliopsida</taxon>
        <taxon>Acoraceae</taxon>
        <taxon>Acorus</taxon>
    </lineage>
</organism>
<dbReference type="PANTHER" id="PTHR33144">
    <property type="entry name" value="OS10G0409366 PROTEIN-RELATED"/>
    <property type="match status" value="1"/>
</dbReference>
<protein>
    <recommendedName>
        <fullName evidence="4">Transposase, Ptta/En/Spm, plant</fullName>
    </recommendedName>
</protein>
<name>A0AAV9CCI1_ACOCL</name>
<sequence>MPRRRARGISMSEKPHSTTIVDTTSQQQPKPHRQSSSELQTQRHSSQATSEATVSAPLSHDIGPSTSGTTDSRKGRGSSRPLSIWGTGQKLYVNFNEMMQPIGPNARKLASQLGYIARDNNKVPLTYVTWSDMPEDVLEDIWKDVQDNTNAPLRYKDICLRSVAKSWKARLKSKHYYAYETDEERLKNIPPRIEPKQWSILVQYWSSEKAKVMAEKNKRNREHQGLLHRTGRTSFAELRRELASKGDNTDRMNVFVKSRQNKSGHALDVETVEVISHMQERLSEVPKSEQTQNFRERVFTSVMGHDGHGRVRTFGISPSQVDVFDRPSKSSRPSQEMLDRIREEIRLEIREEVRNQLREEIRIQLRQEMRNELQAAIQTALQAQEPSSGGQVSDATSVHRP</sequence>
<dbReference type="AlphaFoldDB" id="A0AAV9CCI1"/>
<dbReference type="EMBL" id="JAUJYO010000020">
    <property type="protein sequence ID" value="KAK1286299.1"/>
    <property type="molecule type" value="Genomic_DNA"/>
</dbReference>
<dbReference type="PANTHER" id="PTHR33144:SF52">
    <property type="match status" value="1"/>
</dbReference>
<feature type="region of interest" description="Disordered" evidence="1">
    <location>
        <begin position="380"/>
        <end position="401"/>
    </location>
</feature>